<name>A0AA36IIF0_9DINO</name>
<dbReference type="GO" id="GO:0005743">
    <property type="term" value="C:mitochondrial inner membrane"/>
    <property type="evidence" value="ECO:0007669"/>
    <property type="project" value="TreeGrafter"/>
</dbReference>
<feature type="compositionally biased region" description="Acidic residues" evidence="1">
    <location>
        <begin position="404"/>
        <end position="423"/>
    </location>
</feature>
<dbReference type="SUPFAM" id="SSF51905">
    <property type="entry name" value="FAD/NAD(P)-binding domain"/>
    <property type="match status" value="2"/>
</dbReference>
<dbReference type="InterPro" id="IPR036188">
    <property type="entry name" value="FAD/NAD-bd_sf"/>
</dbReference>
<feature type="non-terminal residue" evidence="3">
    <location>
        <position position="650"/>
    </location>
</feature>
<dbReference type="Gene3D" id="3.50.50.60">
    <property type="entry name" value="FAD/NAD(P)-binding domain"/>
    <property type="match status" value="2"/>
</dbReference>
<sequence length="650" mass="71843">MAAPKFCILGGGVAALSSARLLQRSLPHAEVTVVHSAPCLRTARGAKRQILEQGFQNSILVDKHGREALGLLKLLRLQDEVVSANIEASARRHLLHRGKVQLVPGPLHILTYGWAFLAEPVWPRAREEDESVASFVSRRGSTAVAQRLADPICRGQLAGDATELSVRTCFPRLWHNEQRFGSVFLGAALDSVLSYRQRSWMALDLLDRILQLARCQRRRVLRAAREDDHAVAVRNWLQKLVIGMNFCPWAKSVNEDNGIKVVTSLATTEDEVLSDLKREAAWLPVGEAKTKPTTTLVVCPYVAPWQDFAPFGDFFGEKLENGVLLEDEFGVKLVGFHPQYEEEPLHGSVLDVGDVLTLPLKDEPEPVTVLDPAPDADGEAFLVRRQDGGEEMISYKRLTELLAEDDSGLPPETAEEEEDELESVEGIAQRAPRPTIHLLRLCDLSNALAEGVEVGDRVLEQNALSAQELGYAGWQRLMSQCEPDPLLQRVATGGRSYSFRDGMSSLLRTLEEQLLIPGPGTVPAEIRRNSAAERLEAPGDARARVWLRDGSCVEADCVIAAVPPADLSQVLRQSGFEQDRMCQLLTSVRHKSVGVVNLCYEKDVLKERRWRGAGYFVGSLEQEGPLLGMSWDSQLFPDHRGASRGACMTL</sequence>
<dbReference type="InterPro" id="IPR009858">
    <property type="entry name" value="DUF1415"/>
</dbReference>
<evidence type="ECO:0000313" key="4">
    <source>
        <dbReference type="Proteomes" id="UP001178507"/>
    </source>
</evidence>
<reference evidence="3" key="1">
    <citation type="submission" date="2023-08" db="EMBL/GenBank/DDBJ databases">
        <authorList>
            <person name="Chen Y."/>
            <person name="Shah S."/>
            <person name="Dougan E. K."/>
            <person name="Thang M."/>
            <person name="Chan C."/>
        </authorList>
    </citation>
    <scope>NUCLEOTIDE SEQUENCE</scope>
</reference>
<evidence type="ECO:0000259" key="2">
    <source>
        <dbReference type="Pfam" id="PF01593"/>
    </source>
</evidence>
<gene>
    <name evidence="3" type="ORF">EVOR1521_LOCUS14251</name>
</gene>
<dbReference type="InterPro" id="IPR002937">
    <property type="entry name" value="Amino_oxidase"/>
</dbReference>
<keyword evidence="4" id="KW-1185">Reference proteome</keyword>
<dbReference type="Proteomes" id="UP001178507">
    <property type="component" value="Unassembled WGS sequence"/>
</dbReference>
<comment type="caution">
    <text evidence="3">The sequence shown here is derived from an EMBL/GenBank/DDBJ whole genome shotgun (WGS) entry which is preliminary data.</text>
</comment>
<dbReference type="InterPro" id="IPR050464">
    <property type="entry name" value="Zeta_carotene_desat/Oxidored"/>
</dbReference>
<dbReference type="Pfam" id="PF01593">
    <property type="entry name" value="Amino_oxidase"/>
    <property type="match status" value="1"/>
</dbReference>
<evidence type="ECO:0000256" key="1">
    <source>
        <dbReference type="SAM" id="MobiDB-lite"/>
    </source>
</evidence>
<feature type="region of interest" description="Disordered" evidence="1">
    <location>
        <begin position="404"/>
        <end position="428"/>
    </location>
</feature>
<dbReference type="PANTHER" id="PTHR42923">
    <property type="entry name" value="PROTOPORPHYRINOGEN OXIDASE"/>
    <property type="match status" value="1"/>
</dbReference>
<dbReference type="Pfam" id="PF07209">
    <property type="entry name" value="DUF1415"/>
    <property type="match status" value="1"/>
</dbReference>
<accession>A0AA36IIF0</accession>
<dbReference type="GO" id="GO:0006783">
    <property type="term" value="P:heme biosynthetic process"/>
    <property type="evidence" value="ECO:0007669"/>
    <property type="project" value="TreeGrafter"/>
</dbReference>
<dbReference type="AlphaFoldDB" id="A0AA36IIF0"/>
<evidence type="ECO:0000313" key="3">
    <source>
        <dbReference type="EMBL" id="CAJ1388361.1"/>
    </source>
</evidence>
<organism evidence="3 4">
    <name type="scientific">Effrenium voratum</name>
    <dbReference type="NCBI Taxonomy" id="2562239"/>
    <lineage>
        <taxon>Eukaryota</taxon>
        <taxon>Sar</taxon>
        <taxon>Alveolata</taxon>
        <taxon>Dinophyceae</taxon>
        <taxon>Suessiales</taxon>
        <taxon>Symbiodiniaceae</taxon>
        <taxon>Effrenium</taxon>
    </lineage>
</organism>
<dbReference type="PANTHER" id="PTHR42923:SF3">
    <property type="entry name" value="PROTOPORPHYRINOGEN OXIDASE"/>
    <property type="match status" value="1"/>
</dbReference>
<proteinExistence type="predicted"/>
<dbReference type="GO" id="GO:0004729">
    <property type="term" value="F:oxygen-dependent protoporphyrinogen oxidase activity"/>
    <property type="evidence" value="ECO:0007669"/>
    <property type="project" value="TreeGrafter"/>
</dbReference>
<protein>
    <recommendedName>
        <fullName evidence="2">Amine oxidase domain-containing protein</fullName>
    </recommendedName>
</protein>
<feature type="domain" description="Amine oxidase" evidence="2">
    <location>
        <begin position="446"/>
        <end position="639"/>
    </location>
</feature>
<dbReference type="EMBL" id="CAUJNA010001669">
    <property type="protein sequence ID" value="CAJ1388361.1"/>
    <property type="molecule type" value="Genomic_DNA"/>
</dbReference>